<dbReference type="InterPro" id="IPR002220">
    <property type="entry name" value="DapA-like"/>
</dbReference>
<proteinExistence type="inferred from homology"/>
<evidence type="ECO:0000256" key="2">
    <source>
        <dbReference type="ARBA" id="ARBA00023239"/>
    </source>
</evidence>
<feature type="binding site" evidence="5">
    <location>
        <position position="250"/>
    </location>
    <ligand>
        <name>pyruvate</name>
        <dbReference type="ChEBI" id="CHEBI:15361"/>
    </ligand>
</feature>
<dbReference type="GO" id="GO:0005739">
    <property type="term" value="C:mitochondrion"/>
    <property type="evidence" value="ECO:0007669"/>
    <property type="project" value="TreeGrafter"/>
</dbReference>
<dbReference type="InterPro" id="IPR013785">
    <property type="entry name" value="Aldolase_TIM"/>
</dbReference>
<dbReference type="AlphaFoldDB" id="A0A1S3J847"/>
<dbReference type="GO" id="GO:0009436">
    <property type="term" value="P:glyoxylate catabolic process"/>
    <property type="evidence" value="ECO:0007669"/>
    <property type="project" value="TreeGrafter"/>
</dbReference>
<accession>A0A1S3J847</accession>
<evidence type="ECO:0000313" key="6">
    <source>
        <dbReference type="Proteomes" id="UP000085678"/>
    </source>
</evidence>
<evidence type="ECO:0000256" key="4">
    <source>
        <dbReference type="PIRSR" id="PIRSR001365-1"/>
    </source>
</evidence>
<dbReference type="Pfam" id="PF00701">
    <property type="entry name" value="DHDPS"/>
    <property type="match status" value="1"/>
</dbReference>
<dbReference type="SUPFAM" id="SSF51569">
    <property type="entry name" value="Aldolase"/>
    <property type="match status" value="1"/>
</dbReference>
<evidence type="ECO:0000313" key="7">
    <source>
        <dbReference type="RefSeq" id="XP_013406488.1"/>
    </source>
</evidence>
<dbReference type="InParanoid" id="A0A1S3J847"/>
<dbReference type="SMART" id="SM01130">
    <property type="entry name" value="DHDPS"/>
    <property type="match status" value="1"/>
</dbReference>
<dbReference type="PIRSF" id="PIRSF001365">
    <property type="entry name" value="DHDPS"/>
    <property type="match status" value="1"/>
</dbReference>
<sequence length="338" mass="37004">MAVKLNPFSSLSLRPFVKAYLGKLSPKSDGFRVILRTMSTQQKLNLRGIYPPIPTAFDSNEDISYEKMEYNLKKWDTIPFKGYTVQGSNGEYAYMTYEERVEMVRRVREIVPKSKLIIAGSGCESTRDTITLSQKMAAVGADAVLVVTPCYYKNGMTDLAMEKHYTAVADNCPVPVILYSCPGNTGINLSGEVVIKLAKHPNIIGFKDSGGDVAKLGNIVHKTAGQDFHVIAGSASFLLPALAVGCSGGICALANVVGQEVCDVQTLFEQGQQKEALTLQHRLIVPNTDVTRKYGVPGMKAAMEWYGYYGGPTRSPLQPLSEEDVNKIKKDFQDNGLL</sequence>
<dbReference type="PANTHER" id="PTHR12128">
    <property type="entry name" value="DIHYDRODIPICOLINATE SYNTHASE"/>
    <property type="match status" value="1"/>
</dbReference>
<organism evidence="6 7">
    <name type="scientific">Lingula anatina</name>
    <name type="common">Brachiopod</name>
    <name type="synonym">Lingula unguis</name>
    <dbReference type="NCBI Taxonomy" id="7574"/>
    <lineage>
        <taxon>Eukaryota</taxon>
        <taxon>Metazoa</taxon>
        <taxon>Spiralia</taxon>
        <taxon>Lophotrochozoa</taxon>
        <taxon>Brachiopoda</taxon>
        <taxon>Linguliformea</taxon>
        <taxon>Lingulata</taxon>
        <taxon>Lingulida</taxon>
        <taxon>Linguloidea</taxon>
        <taxon>Lingulidae</taxon>
        <taxon>Lingula</taxon>
    </lineage>
</organism>
<reference evidence="7" key="1">
    <citation type="submission" date="2025-08" db="UniProtKB">
        <authorList>
            <consortium name="RefSeq"/>
        </authorList>
    </citation>
    <scope>IDENTIFICATION</scope>
    <source>
        <tissue evidence="7">Gonads</tissue>
    </source>
</reference>
<gene>
    <name evidence="7" type="primary">LOC106170963</name>
</gene>
<comment type="subunit">
    <text evidence="1">Homotetramer.</text>
</comment>
<dbReference type="RefSeq" id="XP_013406488.1">
    <property type="nucleotide sequence ID" value="XM_013551034.2"/>
</dbReference>
<dbReference type="KEGG" id="lak:106170963"/>
<dbReference type="Gene3D" id="3.20.20.70">
    <property type="entry name" value="Aldolase class I"/>
    <property type="match status" value="1"/>
</dbReference>
<evidence type="ECO:0000256" key="3">
    <source>
        <dbReference type="PIRNR" id="PIRNR001365"/>
    </source>
</evidence>
<feature type="active site" description="Proton donor/acceptor" evidence="4">
    <location>
        <position position="179"/>
    </location>
</feature>
<keyword evidence="6" id="KW-1185">Reference proteome</keyword>
<dbReference type="OrthoDB" id="191315at2759"/>
<dbReference type="GO" id="GO:0008700">
    <property type="term" value="F:(R,S)-4-hydroxy-2-oxoglutarate aldolase activity"/>
    <property type="evidence" value="ECO:0007669"/>
    <property type="project" value="TreeGrafter"/>
</dbReference>
<name>A0A1S3J847_LINAN</name>
<evidence type="ECO:0000256" key="5">
    <source>
        <dbReference type="PIRSR" id="PIRSR001365-2"/>
    </source>
</evidence>
<evidence type="ECO:0000256" key="1">
    <source>
        <dbReference type="ARBA" id="ARBA00011881"/>
    </source>
</evidence>
<dbReference type="GeneID" id="106170963"/>
<dbReference type="PRINTS" id="PR00146">
    <property type="entry name" value="DHPICSNTHASE"/>
</dbReference>
<dbReference type="Proteomes" id="UP000085678">
    <property type="component" value="Unplaced"/>
</dbReference>
<protein>
    <submittedName>
        <fullName evidence="7">4-hydroxy-2-oxoglutarate aldolase, mitochondrial</fullName>
    </submittedName>
</protein>
<feature type="active site" description="Schiff-base intermediate with substrate" evidence="4">
    <location>
        <position position="207"/>
    </location>
</feature>
<keyword evidence="2 3" id="KW-0456">Lyase</keyword>
<dbReference type="GO" id="GO:0008840">
    <property type="term" value="F:4-hydroxy-tetrahydrodipicolinate synthase activity"/>
    <property type="evidence" value="ECO:0007669"/>
    <property type="project" value="TreeGrafter"/>
</dbReference>
<comment type="similarity">
    <text evidence="3">Belongs to the DapA family.</text>
</comment>
<dbReference type="PANTHER" id="PTHR12128:SF66">
    <property type="entry name" value="4-HYDROXY-2-OXOGLUTARATE ALDOLASE, MITOCHONDRIAL"/>
    <property type="match status" value="1"/>
</dbReference>
<dbReference type="CDD" id="cd00408">
    <property type="entry name" value="DHDPS-like"/>
    <property type="match status" value="1"/>
</dbReference>
<dbReference type="STRING" id="7574.A0A1S3J847"/>